<evidence type="ECO:0000313" key="2">
    <source>
        <dbReference type="Proteomes" id="UP000232003"/>
    </source>
</evidence>
<dbReference type="Proteomes" id="UP000232003">
    <property type="component" value="Chromosome"/>
</dbReference>
<evidence type="ECO:0000313" key="1">
    <source>
        <dbReference type="EMBL" id="AUB34310.1"/>
    </source>
</evidence>
<dbReference type="EMBL" id="CP024785">
    <property type="protein sequence ID" value="AUB34310.1"/>
    <property type="molecule type" value="Genomic_DNA"/>
</dbReference>
<proteinExistence type="predicted"/>
<accession>A0A2K8SG21</accession>
<dbReference type="AlphaFoldDB" id="A0A2K8SG21"/>
<name>A0A2K8SG21_9NOSO</name>
<sequence length="49" mass="5310">MSMISFRPLILIINTSIALLPGLGVELTRGNKIIYKNMAIFVGCDTLSA</sequence>
<organism evidence="1 2">
    <name type="scientific">Nostoc flagelliforme CCNUN1</name>
    <dbReference type="NCBI Taxonomy" id="2038116"/>
    <lineage>
        <taxon>Bacteria</taxon>
        <taxon>Bacillati</taxon>
        <taxon>Cyanobacteriota</taxon>
        <taxon>Cyanophyceae</taxon>
        <taxon>Nostocales</taxon>
        <taxon>Nostocaceae</taxon>
        <taxon>Nostoc</taxon>
    </lineage>
</organism>
<reference evidence="1 2" key="1">
    <citation type="submission" date="2017-11" db="EMBL/GenBank/DDBJ databases">
        <title>Complete genome of a free-living desiccation-tolerant cyanobacterium and its photosynthetic adaptation to extreme terrestrial habitat.</title>
        <authorList>
            <person name="Shang J."/>
        </authorList>
    </citation>
    <scope>NUCLEOTIDE SEQUENCE [LARGE SCALE GENOMIC DNA]</scope>
    <source>
        <strain evidence="1 2">CCNUN1</strain>
    </source>
</reference>
<keyword evidence="2" id="KW-1185">Reference proteome</keyword>
<dbReference type="KEGG" id="nfl:COO91_00130"/>
<protein>
    <submittedName>
        <fullName evidence="1">Uncharacterized protein</fullName>
    </submittedName>
</protein>
<gene>
    <name evidence="1" type="ORF">COO91_00130</name>
</gene>